<dbReference type="RefSeq" id="WP_217693569.1">
    <property type="nucleotide sequence ID" value="NZ_FTOH01000003.1"/>
</dbReference>
<sequence>MRTKIGNYKLTYLNREKKDWRRKVLTEFGLLANIWISGFYIPFHLFDGQDYASFISLGCALILSLLCCFGLYRLQGSPVRQLYWLENIPVLIIEFSAGVPIFYLLIGVMTGDFSAAILFFLAAIYALPFIFDYVLPSQPEVPKFFGTLETDDNSPSSGSRCMTKEELKESWNRCWSGIGAAGDGVSLKNDLVTAWNEPQRKYHTLQHLHECLSIFEEFQHLAEHPHEVELAIWFHDAVYDIKGKNNEQKSAEWARAVLHEAGVSKERITRIYDLIMATEHSVMDELDTSDKRLLVDIDLAILGSSPKRFAEYDKQVRAEYSYVPGFLYRRKRKQILQSFLKRNPIYQTPDLKLRFELQARRNLSC</sequence>
<reference evidence="3" key="1">
    <citation type="submission" date="2017-01" db="EMBL/GenBank/DDBJ databases">
        <authorList>
            <person name="Varghese N."/>
            <person name="Submissions S."/>
        </authorList>
    </citation>
    <scope>NUCLEOTIDE SEQUENCE [LARGE SCALE GENOMIC DNA]</scope>
    <source>
        <strain evidence="3">DSM 24913</strain>
    </source>
</reference>
<feature type="transmembrane region" description="Helical" evidence="1">
    <location>
        <begin position="24"/>
        <end position="45"/>
    </location>
</feature>
<keyword evidence="1" id="KW-0472">Membrane</keyword>
<dbReference type="EMBL" id="FTOH01000003">
    <property type="protein sequence ID" value="SIS63790.1"/>
    <property type="molecule type" value="Genomic_DNA"/>
</dbReference>
<dbReference type="Proteomes" id="UP000185639">
    <property type="component" value="Unassembled WGS sequence"/>
</dbReference>
<dbReference type="PANTHER" id="PTHR21174:SF0">
    <property type="entry name" value="HD PHOSPHOHYDROLASE FAMILY PROTEIN-RELATED"/>
    <property type="match status" value="1"/>
</dbReference>
<dbReference type="Gene3D" id="1.10.3210.10">
    <property type="entry name" value="Hypothetical protein af1432"/>
    <property type="match status" value="1"/>
</dbReference>
<keyword evidence="3" id="KW-1185">Reference proteome</keyword>
<name>A0A1N7KQU8_9GAMM</name>
<accession>A0A1N7KQU8</accession>
<feature type="transmembrane region" description="Helical" evidence="1">
    <location>
        <begin position="84"/>
        <end position="107"/>
    </location>
</feature>
<proteinExistence type="predicted"/>
<dbReference type="PANTHER" id="PTHR21174">
    <property type="match status" value="1"/>
</dbReference>
<dbReference type="SUPFAM" id="SSF109604">
    <property type="entry name" value="HD-domain/PDEase-like"/>
    <property type="match status" value="1"/>
</dbReference>
<dbReference type="GO" id="GO:0016787">
    <property type="term" value="F:hydrolase activity"/>
    <property type="evidence" value="ECO:0007669"/>
    <property type="project" value="UniProtKB-KW"/>
</dbReference>
<protein>
    <submittedName>
        <fullName evidence="2">Predicted metal-dependent phosphohydrolase, HD superfamily</fullName>
    </submittedName>
</protein>
<evidence type="ECO:0000256" key="1">
    <source>
        <dbReference type="SAM" id="Phobius"/>
    </source>
</evidence>
<organism evidence="2 3">
    <name type="scientific">Thalassolituus maritimus</name>
    <dbReference type="NCBI Taxonomy" id="484498"/>
    <lineage>
        <taxon>Bacteria</taxon>
        <taxon>Pseudomonadati</taxon>
        <taxon>Pseudomonadota</taxon>
        <taxon>Gammaproteobacteria</taxon>
        <taxon>Oceanospirillales</taxon>
        <taxon>Oceanospirillaceae</taxon>
        <taxon>Thalassolituus</taxon>
    </lineage>
</organism>
<feature type="transmembrane region" description="Helical" evidence="1">
    <location>
        <begin position="113"/>
        <end position="135"/>
    </location>
</feature>
<keyword evidence="2" id="KW-0378">Hydrolase</keyword>
<evidence type="ECO:0000313" key="2">
    <source>
        <dbReference type="EMBL" id="SIS63790.1"/>
    </source>
</evidence>
<keyword evidence="1" id="KW-1133">Transmembrane helix</keyword>
<dbReference type="InterPro" id="IPR009218">
    <property type="entry name" value="HD_phosphohydro"/>
</dbReference>
<evidence type="ECO:0000313" key="3">
    <source>
        <dbReference type="Proteomes" id="UP000185639"/>
    </source>
</evidence>
<dbReference type="STRING" id="484498.SAMN05421686_10336"/>
<feature type="transmembrane region" description="Helical" evidence="1">
    <location>
        <begin position="51"/>
        <end position="72"/>
    </location>
</feature>
<dbReference type="AlphaFoldDB" id="A0A1N7KQU8"/>
<keyword evidence="1" id="KW-0812">Transmembrane</keyword>
<gene>
    <name evidence="2" type="ORF">SAMN05421686_10336</name>
</gene>